<organism evidence="1 2">
    <name type="scientific">Acrasis kona</name>
    <dbReference type="NCBI Taxonomy" id="1008807"/>
    <lineage>
        <taxon>Eukaryota</taxon>
        <taxon>Discoba</taxon>
        <taxon>Heterolobosea</taxon>
        <taxon>Tetramitia</taxon>
        <taxon>Eutetramitia</taxon>
        <taxon>Acrasidae</taxon>
        <taxon>Acrasis</taxon>
    </lineage>
</organism>
<protein>
    <submittedName>
        <fullName evidence="1">WecC</fullName>
    </submittedName>
</protein>
<dbReference type="InterPro" id="IPR011990">
    <property type="entry name" value="TPR-like_helical_dom_sf"/>
</dbReference>
<reference evidence="1 2" key="1">
    <citation type="submission" date="2024-03" db="EMBL/GenBank/DDBJ databases">
        <title>The Acrasis kona genome and developmental transcriptomes reveal deep origins of eukaryotic multicellular pathways.</title>
        <authorList>
            <person name="Sheikh S."/>
            <person name="Fu C.-J."/>
            <person name="Brown M.W."/>
            <person name="Baldauf S.L."/>
        </authorList>
    </citation>
    <scope>NUCLEOTIDE SEQUENCE [LARGE SCALE GENOMIC DNA]</scope>
    <source>
        <strain evidence="1 2">ATCC MYA-3509</strain>
    </source>
</reference>
<dbReference type="Gene3D" id="1.25.40.10">
    <property type="entry name" value="Tetratricopeptide repeat domain"/>
    <property type="match status" value="1"/>
</dbReference>
<evidence type="ECO:0000313" key="1">
    <source>
        <dbReference type="EMBL" id="KAL0484374.1"/>
    </source>
</evidence>
<sequence>MSLDQSRYDTNAAFVKACVNTLKDNRNDPTELAKILVQSGSILLLQTESFTEFLEKYIPQTLGAFDSTTNEGQRQCIEYATVLLNFFNILPQMNLPPIMPFKTEKDDQDYNHFQEASIKGIELLLSSKESPFNAKRLSKDKHLALTLARVQSQLISLYLQRLHGDKSKNLNKAVEMAQSALKVLNPESSLKEYVQVTSLVGVAYKKNAQLCKDEQERESYYKKSLESYESIINSQTIRMNDPQTWAATNNNLANTYLEMAGSSSQALFDILNPSNNDEVKDFSTRIELIDKATLRFVESSKLFDKDTQELQWSTMEYNLGYAHLLMANQLFIGAIVNHSSPQINLLNLIPGAVQAANDAFKQALTVIKPNAQRGAEWARLQIFSAEANLYDLLLRQSLTPAERLQGLQNVDKMLTDACKLFSPVTGPMWYARAQYHLASIYDMLYHQCAQEEKEDRLQLMYKCADHYRNVDIVYENSLKNNPQVHVSSKLISTLKDQLDILDGELEGYQHNE</sequence>
<accession>A0AAW2Z4P7</accession>
<keyword evidence="2" id="KW-1185">Reference proteome</keyword>
<dbReference type="Proteomes" id="UP001431209">
    <property type="component" value="Unassembled WGS sequence"/>
</dbReference>
<dbReference type="EMBL" id="JAOPGA020001037">
    <property type="protein sequence ID" value="KAL0484374.1"/>
    <property type="molecule type" value="Genomic_DNA"/>
</dbReference>
<dbReference type="AlphaFoldDB" id="A0AAW2Z4P7"/>
<comment type="caution">
    <text evidence="1">The sequence shown here is derived from an EMBL/GenBank/DDBJ whole genome shotgun (WGS) entry which is preliminary data.</text>
</comment>
<evidence type="ECO:0000313" key="2">
    <source>
        <dbReference type="Proteomes" id="UP001431209"/>
    </source>
</evidence>
<proteinExistence type="predicted"/>
<name>A0AAW2Z4P7_9EUKA</name>
<gene>
    <name evidence="1" type="ORF">AKO1_005057</name>
</gene>